<dbReference type="OrthoDB" id="9806408at2"/>
<comment type="similarity">
    <text evidence="10">Belongs to the PlsX family.</text>
</comment>
<gene>
    <name evidence="10 12" type="primary">plsX</name>
    <name evidence="12" type="ORF">FHG66_00130</name>
</gene>
<comment type="pathway">
    <text evidence="10">Lipid metabolism; phospholipid metabolism.</text>
</comment>
<dbReference type="SUPFAM" id="SSF53659">
    <property type="entry name" value="Isocitrate/Isopropylmalate dehydrogenase-like"/>
    <property type="match status" value="1"/>
</dbReference>
<dbReference type="GO" id="GO:0043811">
    <property type="term" value="F:phosphate:acyl-[acyl carrier protein] acyltransferase activity"/>
    <property type="evidence" value="ECO:0007669"/>
    <property type="project" value="UniProtKB-UniRule"/>
</dbReference>
<comment type="subunit">
    <text evidence="9 10">Homodimer. Probably interacts with PlsY.</text>
</comment>
<dbReference type="PANTHER" id="PTHR30100:SF1">
    <property type="entry name" value="PHOSPHATE ACYLTRANSFERASE"/>
    <property type="match status" value="1"/>
</dbReference>
<keyword evidence="12" id="KW-0012">Acyltransferase</keyword>
<protein>
    <recommendedName>
        <fullName evidence="8 10">Phosphate acyltransferase</fullName>
        <ecNumber evidence="8 10">2.3.1.274</ecNumber>
    </recommendedName>
    <alternativeName>
        <fullName evidence="10">Acyl-ACP phosphotransacylase</fullName>
    </alternativeName>
    <alternativeName>
        <fullName evidence="10">Acyl-[acyl-carrier-protein]--phosphate acyltransferase</fullName>
    </alternativeName>
    <alternativeName>
        <fullName evidence="10">Phosphate-acyl-ACP acyltransferase</fullName>
    </alternativeName>
</protein>
<keyword evidence="7 10" id="KW-1208">Phospholipid metabolism</keyword>
<dbReference type="Gene3D" id="3.40.718.10">
    <property type="entry name" value="Isopropylmalate Dehydrogenase"/>
    <property type="match status" value="1"/>
</dbReference>
<sequence length="379" mass="39272">MNDARPSRGTPPAQPGGLVISLDAMGGDKGPQAVVAGLEHFLGAHPDARVLLHGPEGVLSPLTRKLGERVTVVHAPESVAMTDKPSQVMRNGKDTSMWSAIDAVRDGAAQAVVSCGNTGALMALSMLRLRKIPGVNRPAIACLWPSLNPTNFNVMLDVGADIRADAEDLLLYALMGTSYARQGLGITRPRVGLLNVGTEEHKGRQELKDAHELMEEAAPRGDFEFVGFVEGGDIPSNRVDVVVTDGFTGNVALKTGEGTATLISTLLREAFGRGPLSKMAGLLALPSLQQFRRRVDPRRVNGGVFLGLNGTVIKSHGSADATGIAAALGLAHKLGAAGFAGRLAARVASAVAIAQDEGLADGGPTPADGASAPGEREQS</sequence>
<keyword evidence="4 10" id="KW-0808">Transferase</keyword>
<keyword evidence="3 10" id="KW-0444">Lipid biosynthesis</keyword>
<dbReference type="AlphaFoldDB" id="A0A5C4N8Z5"/>
<dbReference type="EC" id="2.3.1.274" evidence="8 10"/>
<evidence type="ECO:0000256" key="5">
    <source>
        <dbReference type="ARBA" id="ARBA00023098"/>
    </source>
</evidence>
<keyword evidence="2 10" id="KW-0963">Cytoplasm</keyword>
<comment type="catalytic activity">
    <reaction evidence="1 10">
        <text>a fatty acyl-[ACP] + phosphate = an acyl phosphate + holo-[ACP]</text>
        <dbReference type="Rhea" id="RHEA:42292"/>
        <dbReference type="Rhea" id="RHEA-COMP:9685"/>
        <dbReference type="Rhea" id="RHEA-COMP:14125"/>
        <dbReference type="ChEBI" id="CHEBI:43474"/>
        <dbReference type="ChEBI" id="CHEBI:59918"/>
        <dbReference type="ChEBI" id="CHEBI:64479"/>
        <dbReference type="ChEBI" id="CHEBI:138651"/>
        <dbReference type="EC" id="2.3.1.274"/>
    </reaction>
</comment>
<keyword evidence="5 10" id="KW-0443">Lipid metabolism</keyword>
<keyword evidence="13" id="KW-1185">Reference proteome</keyword>
<dbReference type="Proteomes" id="UP000305887">
    <property type="component" value="Unassembled WGS sequence"/>
</dbReference>
<dbReference type="InterPro" id="IPR012281">
    <property type="entry name" value="Phospholipid_synth_PlsX-like"/>
</dbReference>
<dbReference type="RefSeq" id="WP_139074506.1">
    <property type="nucleotide sequence ID" value="NZ_VDFU01000001.1"/>
</dbReference>
<dbReference type="UniPathway" id="UPA00085"/>
<evidence type="ECO:0000256" key="1">
    <source>
        <dbReference type="ARBA" id="ARBA00001232"/>
    </source>
</evidence>
<evidence type="ECO:0000256" key="4">
    <source>
        <dbReference type="ARBA" id="ARBA00022679"/>
    </source>
</evidence>
<comment type="function">
    <text evidence="10">Catalyzes the reversible formation of acyl-phosphate (acyl-PO(4)) from acyl-[acyl-carrier-protein] (acyl-ACP). This enzyme utilizes acyl-ACP as fatty acyl donor, but not acyl-CoA.</text>
</comment>
<feature type="region of interest" description="Disordered" evidence="11">
    <location>
        <begin position="358"/>
        <end position="379"/>
    </location>
</feature>
<keyword evidence="6 10" id="KW-0594">Phospholipid biosynthesis</keyword>
<dbReference type="Pfam" id="PF02504">
    <property type="entry name" value="FA_synthesis"/>
    <property type="match status" value="1"/>
</dbReference>
<evidence type="ECO:0000256" key="2">
    <source>
        <dbReference type="ARBA" id="ARBA00022490"/>
    </source>
</evidence>
<dbReference type="PIRSF" id="PIRSF002465">
    <property type="entry name" value="Phsphlp_syn_PlsX"/>
    <property type="match status" value="1"/>
</dbReference>
<dbReference type="GO" id="GO:0006633">
    <property type="term" value="P:fatty acid biosynthetic process"/>
    <property type="evidence" value="ECO:0007669"/>
    <property type="project" value="UniProtKB-UniRule"/>
</dbReference>
<evidence type="ECO:0000313" key="12">
    <source>
        <dbReference type="EMBL" id="TNC52742.1"/>
    </source>
</evidence>
<comment type="subcellular location">
    <subcellularLocation>
        <location evidence="10">Cytoplasm</location>
    </subcellularLocation>
    <text evidence="10">Associated with the membrane possibly through PlsY.</text>
</comment>
<reference evidence="12 13" key="1">
    <citation type="submission" date="2019-06" db="EMBL/GenBank/DDBJ databases">
        <title>YIM 131921 draft genome.</title>
        <authorList>
            <person name="Jiang L."/>
        </authorList>
    </citation>
    <scope>NUCLEOTIDE SEQUENCE [LARGE SCALE GENOMIC DNA]</scope>
    <source>
        <strain evidence="12 13">YIM 131921</strain>
    </source>
</reference>
<dbReference type="GO" id="GO:0008654">
    <property type="term" value="P:phospholipid biosynthetic process"/>
    <property type="evidence" value="ECO:0007669"/>
    <property type="project" value="UniProtKB-KW"/>
</dbReference>
<evidence type="ECO:0000256" key="7">
    <source>
        <dbReference type="ARBA" id="ARBA00023264"/>
    </source>
</evidence>
<dbReference type="HAMAP" id="MF_00019">
    <property type="entry name" value="PlsX"/>
    <property type="match status" value="1"/>
</dbReference>
<proteinExistence type="inferred from homology"/>
<dbReference type="NCBIfam" id="TIGR00182">
    <property type="entry name" value="plsX"/>
    <property type="match status" value="1"/>
</dbReference>
<evidence type="ECO:0000256" key="8">
    <source>
        <dbReference type="ARBA" id="ARBA00024069"/>
    </source>
</evidence>
<dbReference type="PANTHER" id="PTHR30100">
    <property type="entry name" value="FATTY ACID/PHOSPHOLIPID SYNTHESIS PROTEIN PLSX"/>
    <property type="match status" value="1"/>
</dbReference>
<accession>A0A5C4N8Z5</accession>
<dbReference type="EMBL" id="VDFU01000001">
    <property type="protein sequence ID" value="TNC52742.1"/>
    <property type="molecule type" value="Genomic_DNA"/>
</dbReference>
<evidence type="ECO:0000256" key="6">
    <source>
        <dbReference type="ARBA" id="ARBA00023209"/>
    </source>
</evidence>
<dbReference type="InterPro" id="IPR003664">
    <property type="entry name" value="FA_synthesis"/>
</dbReference>
<evidence type="ECO:0000256" key="11">
    <source>
        <dbReference type="SAM" id="MobiDB-lite"/>
    </source>
</evidence>
<evidence type="ECO:0000256" key="9">
    <source>
        <dbReference type="ARBA" id="ARBA00046608"/>
    </source>
</evidence>
<comment type="caution">
    <text evidence="12">The sequence shown here is derived from an EMBL/GenBank/DDBJ whole genome shotgun (WGS) entry which is preliminary data.</text>
</comment>
<name>A0A5C4N8Z5_9RHOB</name>
<organism evidence="12 13">
    <name type="scientific">Rubellimicrobium rubrum</name>
    <dbReference type="NCBI Taxonomy" id="2585369"/>
    <lineage>
        <taxon>Bacteria</taxon>
        <taxon>Pseudomonadati</taxon>
        <taxon>Pseudomonadota</taxon>
        <taxon>Alphaproteobacteria</taxon>
        <taxon>Rhodobacterales</taxon>
        <taxon>Roseobacteraceae</taxon>
        <taxon>Rubellimicrobium</taxon>
    </lineage>
</organism>
<evidence type="ECO:0000313" key="13">
    <source>
        <dbReference type="Proteomes" id="UP000305887"/>
    </source>
</evidence>
<evidence type="ECO:0000256" key="3">
    <source>
        <dbReference type="ARBA" id="ARBA00022516"/>
    </source>
</evidence>
<evidence type="ECO:0000256" key="10">
    <source>
        <dbReference type="HAMAP-Rule" id="MF_00019"/>
    </source>
</evidence>
<dbReference type="GO" id="GO:0005737">
    <property type="term" value="C:cytoplasm"/>
    <property type="evidence" value="ECO:0007669"/>
    <property type="project" value="UniProtKB-SubCell"/>
</dbReference>